<organism evidence="1 2">
    <name type="scientific">Rhodococcus qingshengii JCM 15477</name>
    <dbReference type="NCBI Taxonomy" id="1303681"/>
    <lineage>
        <taxon>Bacteria</taxon>
        <taxon>Bacillati</taxon>
        <taxon>Actinomycetota</taxon>
        <taxon>Actinomycetes</taxon>
        <taxon>Mycobacteriales</taxon>
        <taxon>Nocardiaceae</taxon>
        <taxon>Rhodococcus</taxon>
        <taxon>Rhodococcus erythropolis group</taxon>
    </lineage>
</organism>
<evidence type="ECO:0000313" key="2">
    <source>
        <dbReference type="Proteomes" id="UP000831484"/>
    </source>
</evidence>
<dbReference type="RefSeq" id="WP_064073648.1">
    <property type="nucleotide sequence ID" value="NZ_CP096563.1"/>
</dbReference>
<protein>
    <submittedName>
        <fullName evidence="1">Uncharacterized protein</fullName>
    </submittedName>
</protein>
<keyword evidence="2" id="KW-1185">Reference proteome</keyword>
<accession>A0AB38RES6</accession>
<proteinExistence type="predicted"/>
<evidence type="ECO:0000313" key="1">
    <source>
        <dbReference type="EMBL" id="UPU43164.1"/>
    </source>
</evidence>
<name>A0AB38RES6_RHOSG</name>
<dbReference type="EMBL" id="CP096563">
    <property type="protein sequence ID" value="UPU43164.1"/>
    <property type="molecule type" value="Genomic_DNA"/>
</dbReference>
<gene>
    <name evidence="1" type="ORF">M0639_00200</name>
</gene>
<reference evidence="2" key="1">
    <citation type="journal article" date="2022" name="Environ. Microbiol.">
        <title>Functional analysis, diversity, and distribution of carbendazim hydrolases MheI and CbmA, responsible for the initial step in carbendazim degradation.</title>
        <authorList>
            <person name="Zhang M."/>
            <person name="Bai X."/>
            <person name="Li Q."/>
            <person name="Zhang L."/>
            <person name="Zhu Q."/>
            <person name="Gao S."/>
            <person name="Ke Z."/>
            <person name="Jiang M."/>
            <person name="Hu J."/>
            <person name="Qiu J."/>
            <person name="Hong Q."/>
        </authorList>
    </citation>
    <scope>NUCLEOTIDE SEQUENCE [LARGE SCALE GENOMIC DNA]</scope>
    <source>
        <strain evidence="2">djl-6</strain>
    </source>
</reference>
<dbReference type="AlphaFoldDB" id="A0AB38RES6"/>
<sequence length="146" mass="16365">MENLLDEPWRLGFIYVPGSEHPAGVGQLVLTDNAITLEVPFHDLVGECQKWLRDRRIPRSILFVDGSNRIVLSDFRFRQHVDQSHGKGRVVASSAVVAPRTASAFSTVNGLRSEVMGLLRGLDCRPSQLRSVDSMKRVDQKRIILS</sequence>
<dbReference type="Proteomes" id="UP000831484">
    <property type="component" value="Chromosome"/>
</dbReference>